<evidence type="ECO:0000256" key="1">
    <source>
        <dbReference type="SAM" id="Coils"/>
    </source>
</evidence>
<dbReference type="Proteomes" id="UP000076512">
    <property type="component" value="Unassembled WGS sequence"/>
</dbReference>
<dbReference type="AlphaFoldDB" id="A0A164KPW9"/>
<dbReference type="Pfam" id="PF09903">
    <property type="entry name" value="DUF2130"/>
    <property type="match status" value="1"/>
</dbReference>
<keyword evidence="4" id="KW-1185">Reference proteome</keyword>
<proteinExistence type="predicted"/>
<gene>
    <name evidence="3" type="ORF">AWN90_02500</name>
</gene>
<organism evidence="3 4">
    <name type="scientific">Nocardia terpenica</name>
    <dbReference type="NCBI Taxonomy" id="455432"/>
    <lineage>
        <taxon>Bacteria</taxon>
        <taxon>Bacillati</taxon>
        <taxon>Actinomycetota</taxon>
        <taxon>Actinomycetes</taxon>
        <taxon>Mycobacteriales</taxon>
        <taxon>Nocardiaceae</taxon>
        <taxon>Nocardia</taxon>
    </lineage>
</organism>
<feature type="region of interest" description="Disordered" evidence="2">
    <location>
        <begin position="276"/>
        <end position="301"/>
    </location>
</feature>
<feature type="compositionally biased region" description="Basic and acidic residues" evidence="2">
    <location>
        <begin position="281"/>
        <end position="290"/>
    </location>
</feature>
<evidence type="ECO:0008006" key="5">
    <source>
        <dbReference type="Google" id="ProtNLM"/>
    </source>
</evidence>
<evidence type="ECO:0000313" key="4">
    <source>
        <dbReference type="Proteomes" id="UP000076512"/>
    </source>
</evidence>
<evidence type="ECO:0000313" key="3">
    <source>
        <dbReference type="EMBL" id="KZM71614.1"/>
    </source>
</evidence>
<evidence type="ECO:0000256" key="2">
    <source>
        <dbReference type="SAM" id="MobiDB-lite"/>
    </source>
</evidence>
<dbReference type="InterPro" id="IPR019219">
    <property type="entry name" value="DUF2130"/>
</dbReference>
<comment type="caution">
    <text evidence="3">The sequence shown here is derived from an EMBL/GenBank/DDBJ whole genome shotgun (WGS) entry which is preliminary data.</text>
</comment>
<dbReference type="EMBL" id="LWGR01000012">
    <property type="protein sequence ID" value="KZM71614.1"/>
    <property type="molecule type" value="Genomic_DNA"/>
</dbReference>
<keyword evidence="1" id="KW-0175">Coiled coil</keyword>
<sequence>MEKEQLRDQIAAEERRLAERHAAAQYEAKIAVLEREKRGLSERVEEAHRLASAGARPQHEGLARQELFAEELRNRWPDDDIRVVKRGQKGADVIQTVWIGNIDCGAIVWECKWTQRFEPKWITKLTEDKTKHGGNVAVLVSAKLPDGVDGSTWMDGILVCDFTTAVHVAGAFRKAIIDSKWRELSDAAEHRDSTRVYKFVQSEAFAACLHRIITIARNGKREIELLENYVTRFRANWVKSQETVLNSVFTMVGQIEEAGVIMPGPLRGELPSAEHLALPAPDDHPAHTGDPDGPTELDTAA</sequence>
<protein>
    <recommendedName>
        <fullName evidence="5">DUF2130 domain-containing protein</fullName>
    </recommendedName>
</protein>
<accession>A0A164KPW9</accession>
<name>A0A164KPW9_9NOCA</name>
<feature type="coiled-coil region" evidence="1">
    <location>
        <begin position="3"/>
        <end position="50"/>
    </location>
</feature>
<reference evidence="3 4" key="1">
    <citation type="submission" date="2016-04" db="EMBL/GenBank/DDBJ databases">
        <authorList>
            <person name="Evans L.H."/>
            <person name="Alamgir A."/>
            <person name="Owens N."/>
            <person name="Weber N.D."/>
            <person name="Virtaneva K."/>
            <person name="Barbian K."/>
            <person name="Babar A."/>
            <person name="Rosenke K."/>
        </authorList>
    </citation>
    <scope>NUCLEOTIDE SEQUENCE [LARGE SCALE GENOMIC DNA]</scope>
    <source>
        <strain evidence="3 4">IFM 0406</strain>
    </source>
</reference>